<keyword evidence="4" id="KW-0804">Transcription</keyword>
<dbReference type="Gene3D" id="3.40.50.1360">
    <property type="match status" value="1"/>
</dbReference>
<dbReference type="Pfam" id="PF04198">
    <property type="entry name" value="Sugar-bind"/>
    <property type="match status" value="1"/>
</dbReference>
<dbReference type="Gene3D" id="1.10.10.10">
    <property type="entry name" value="Winged helix-like DNA-binding domain superfamily/Winged helix DNA-binding domain"/>
    <property type="match status" value="1"/>
</dbReference>
<keyword evidence="2" id="KW-0805">Transcription regulation</keyword>
<dbReference type="EMBL" id="NIQC01000012">
    <property type="protein sequence ID" value="OWZ83796.1"/>
    <property type="molecule type" value="Genomic_DNA"/>
</dbReference>
<evidence type="ECO:0000256" key="4">
    <source>
        <dbReference type="ARBA" id="ARBA00023163"/>
    </source>
</evidence>
<evidence type="ECO:0000259" key="6">
    <source>
        <dbReference type="Pfam" id="PF21715"/>
    </source>
</evidence>
<evidence type="ECO:0000259" key="5">
    <source>
        <dbReference type="Pfam" id="PF04198"/>
    </source>
</evidence>
<dbReference type="SUPFAM" id="SSF46785">
    <property type="entry name" value="Winged helix' DNA-binding domain"/>
    <property type="match status" value="1"/>
</dbReference>
<dbReference type="AlphaFoldDB" id="A0A226BXS6"/>
<dbReference type="SUPFAM" id="SSF100950">
    <property type="entry name" value="NagB/RpiA/CoA transferase-like"/>
    <property type="match status" value="1"/>
</dbReference>
<feature type="domain" description="CggR N-terminal DNA binding" evidence="6">
    <location>
        <begin position="20"/>
        <end position="83"/>
    </location>
</feature>
<dbReference type="OrthoDB" id="9793820at2"/>
<proteinExistence type="inferred from homology"/>
<dbReference type="PANTHER" id="PTHR34294">
    <property type="entry name" value="TRANSCRIPTIONAL REGULATOR-RELATED"/>
    <property type="match status" value="1"/>
</dbReference>
<dbReference type="InterPro" id="IPR037171">
    <property type="entry name" value="NagB/RpiA_transferase-like"/>
</dbReference>
<keyword evidence="3" id="KW-0238">DNA-binding</keyword>
<dbReference type="InterPro" id="IPR036388">
    <property type="entry name" value="WH-like_DNA-bd_sf"/>
</dbReference>
<evidence type="ECO:0000256" key="3">
    <source>
        <dbReference type="ARBA" id="ARBA00023125"/>
    </source>
</evidence>
<dbReference type="Pfam" id="PF21715">
    <property type="entry name" value="CggR_N"/>
    <property type="match status" value="1"/>
</dbReference>
<evidence type="ECO:0000313" key="8">
    <source>
        <dbReference type="Proteomes" id="UP000214588"/>
    </source>
</evidence>
<dbReference type="InterPro" id="IPR007324">
    <property type="entry name" value="Sugar-bd_dom_put"/>
</dbReference>
<feature type="domain" description="Sugar-binding" evidence="5">
    <location>
        <begin position="90"/>
        <end position="336"/>
    </location>
</feature>
<evidence type="ECO:0000256" key="1">
    <source>
        <dbReference type="ARBA" id="ARBA00010466"/>
    </source>
</evidence>
<dbReference type="InterPro" id="IPR036390">
    <property type="entry name" value="WH_DNA-bd_sf"/>
</dbReference>
<comment type="caution">
    <text evidence="7">The sequence shown here is derived from an EMBL/GenBank/DDBJ whole genome shotgun (WGS) entry which is preliminary data.</text>
</comment>
<dbReference type="GO" id="GO:0003677">
    <property type="term" value="F:DNA binding"/>
    <property type="evidence" value="ECO:0007669"/>
    <property type="project" value="UniProtKB-KW"/>
</dbReference>
<name>A0A226BXS6_9FIRM</name>
<protein>
    <submittedName>
        <fullName evidence="7">DeoR family transcriptional regulator</fullName>
    </submittedName>
</protein>
<evidence type="ECO:0000313" key="7">
    <source>
        <dbReference type="EMBL" id="OWZ83796.1"/>
    </source>
</evidence>
<gene>
    <name evidence="7" type="ORF">CDO51_06800</name>
</gene>
<reference evidence="7 8" key="1">
    <citation type="submission" date="2017-06" db="EMBL/GenBank/DDBJ databases">
        <title>Draft Genome Sequence of Natranaerobius trueperi halophilic, alkalithermophilic bacteria from soda lakes.</title>
        <authorList>
            <person name="Zhao B."/>
        </authorList>
    </citation>
    <scope>NUCLEOTIDE SEQUENCE [LARGE SCALE GENOMIC DNA]</scope>
    <source>
        <strain evidence="7 8">DSM 18760</strain>
    </source>
</reference>
<sequence>MIKEWDLLQKLTPELSELAEKRYKILASISFYQPIGRRSLSEVLQIKERELRNEIRVLKEKQLIRVESYGMMLTDSGSLVLHEGRELVKNISGLVDLERELKGLLKLERVIVVPGDSCEDETVKQEMGAVAAKTLSSLVNPGDIISVAGGSTLARMANMAPKKTKDQNNMIVPARGGLGERVEIQANTVAAELANNFNCSYRMLHVPDEVSKESLNTLLLEPKVNEILDLIKNANILIHGIGRAEEMAKRRGLSQERVSSLLDKGSVGEAFGFYLDKKGGVVERVNTVGLTLEDLNDINKVIAVSGGSDKSEAILAMLETGHDDFLITDEGAARKIYNLLTDK</sequence>
<dbReference type="InterPro" id="IPR048715">
    <property type="entry name" value="CggR_N"/>
</dbReference>
<dbReference type="Proteomes" id="UP000214588">
    <property type="component" value="Unassembled WGS sequence"/>
</dbReference>
<comment type="similarity">
    <text evidence="1">Belongs to the SorC transcriptional regulatory family.</text>
</comment>
<dbReference type="InterPro" id="IPR051054">
    <property type="entry name" value="SorC_transcr_regulators"/>
</dbReference>
<organism evidence="7 8">
    <name type="scientific">Natranaerobius trueperi</name>
    <dbReference type="NCBI Taxonomy" id="759412"/>
    <lineage>
        <taxon>Bacteria</taxon>
        <taxon>Bacillati</taxon>
        <taxon>Bacillota</taxon>
        <taxon>Clostridia</taxon>
        <taxon>Natranaerobiales</taxon>
        <taxon>Natranaerobiaceae</taxon>
        <taxon>Natranaerobius</taxon>
    </lineage>
</organism>
<evidence type="ECO:0000256" key="2">
    <source>
        <dbReference type="ARBA" id="ARBA00023015"/>
    </source>
</evidence>
<dbReference type="GO" id="GO:0030246">
    <property type="term" value="F:carbohydrate binding"/>
    <property type="evidence" value="ECO:0007669"/>
    <property type="project" value="InterPro"/>
</dbReference>
<keyword evidence="8" id="KW-1185">Reference proteome</keyword>
<dbReference type="PANTHER" id="PTHR34294:SF5">
    <property type="entry name" value="CENTRAL GLYCOLYTIC GENES REGULATOR"/>
    <property type="match status" value="1"/>
</dbReference>
<dbReference type="RefSeq" id="WP_089023546.1">
    <property type="nucleotide sequence ID" value="NZ_NIQC01000012.1"/>
</dbReference>
<accession>A0A226BXS6</accession>